<feature type="domain" description="Protein kinase" evidence="4">
    <location>
        <begin position="696"/>
        <end position="962"/>
    </location>
</feature>
<name>A0A9D4FNP4_DREPO</name>
<organism evidence="5 6">
    <name type="scientific">Dreissena polymorpha</name>
    <name type="common">Zebra mussel</name>
    <name type="synonym">Mytilus polymorpha</name>
    <dbReference type="NCBI Taxonomy" id="45954"/>
    <lineage>
        <taxon>Eukaryota</taxon>
        <taxon>Metazoa</taxon>
        <taxon>Spiralia</taxon>
        <taxon>Lophotrochozoa</taxon>
        <taxon>Mollusca</taxon>
        <taxon>Bivalvia</taxon>
        <taxon>Autobranchia</taxon>
        <taxon>Heteroconchia</taxon>
        <taxon>Euheterodonta</taxon>
        <taxon>Imparidentia</taxon>
        <taxon>Neoheterodontei</taxon>
        <taxon>Myida</taxon>
        <taxon>Dreissenoidea</taxon>
        <taxon>Dreissenidae</taxon>
        <taxon>Dreissena</taxon>
    </lineage>
</organism>
<dbReference type="PANTHER" id="PTHR26392:SF92">
    <property type="entry name" value="PROTEIN KINASE DOMAIN-CONTAINING PROTEIN"/>
    <property type="match status" value="1"/>
</dbReference>
<dbReference type="InterPro" id="IPR000719">
    <property type="entry name" value="Prot_kinase_dom"/>
</dbReference>
<feature type="region of interest" description="Disordered" evidence="2">
    <location>
        <begin position="1"/>
        <end position="44"/>
    </location>
</feature>
<evidence type="ECO:0000313" key="6">
    <source>
        <dbReference type="Proteomes" id="UP000828390"/>
    </source>
</evidence>
<keyword evidence="6" id="KW-1185">Reference proteome</keyword>
<reference evidence="5" key="1">
    <citation type="journal article" date="2019" name="bioRxiv">
        <title>The Genome of the Zebra Mussel, Dreissena polymorpha: A Resource for Invasive Species Research.</title>
        <authorList>
            <person name="McCartney M.A."/>
            <person name="Auch B."/>
            <person name="Kono T."/>
            <person name="Mallez S."/>
            <person name="Zhang Y."/>
            <person name="Obille A."/>
            <person name="Becker A."/>
            <person name="Abrahante J.E."/>
            <person name="Garbe J."/>
            <person name="Badalamenti J.P."/>
            <person name="Herman A."/>
            <person name="Mangelson H."/>
            <person name="Liachko I."/>
            <person name="Sullivan S."/>
            <person name="Sone E.D."/>
            <person name="Koren S."/>
            <person name="Silverstein K.A.T."/>
            <person name="Beckman K.B."/>
            <person name="Gohl D.M."/>
        </authorList>
    </citation>
    <scope>NUCLEOTIDE SEQUENCE</scope>
    <source>
        <strain evidence="5">Duluth1</strain>
        <tissue evidence="5">Whole animal</tissue>
    </source>
</reference>
<keyword evidence="3" id="KW-0812">Transmembrane</keyword>
<dbReference type="InterPro" id="IPR027417">
    <property type="entry name" value="P-loop_NTPase"/>
</dbReference>
<dbReference type="Proteomes" id="UP000828390">
    <property type="component" value="Unassembled WGS sequence"/>
</dbReference>
<dbReference type="Gene3D" id="3.30.200.20">
    <property type="entry name" value="Phosphorylase Kinase, domain 1"/>
    <property type="match status" value="1"/>
</dbReference>
<dbReference type="InterPro" id="IPR001245">
    <property type="entry name" value="Ser-Thr/Tyr_kinase_cat_dom"/>
</dbReference>
<comment type="caution">
    <text evidence="5">The sequence shown here is derived from an EMBL/GenBank/DDBJ whole genome shotgun (WGS) entry which is preliminary data.</text>
</comment>
<evidence type="ECO:0000256" key="1">
    <source>
        <dbReference type="ARBA" id="ARBA00008171"/>
    </source>
</evidence>
<dbReference type="Gene3D" id="1.10.510.10">
    <property type="entry name" value="Transferase(Phosphotransferase) domain 1"/>
    <property type="match status" value="1"/>
</dbReference>
<dbReference type="Gene3D" id="3.40.50.300">
    <property type="entry name" value="P-loop containing nucleotide triphosphate hydrolases"/>
    <property type="match status" value="1"/>
</dbReference>
<dbReference type="PANTHER" id="PTHR26392">
    <property type="entry name" value="MITOGEN-ACTIVATED PROTEIN KINASE KINASE KINASE 7-RELATED"/>
    <property type="match status" value="1"/>
</dbReference>
<dbReference type="Pfam" id="PF07714">
    <property type="entry name" value="PK_Tyr_Ser-Thr"/>
    <property type="match status" value="1"/>
</dbReference>
<evidence type="ECO:0000256" key="2">
    <source>
        <dbReference type="SAM" id="MobiDB-lite"/>
    </source>
</evidence>
<reference evidence="5" key="2">
    <citation type="submission" date="2020-11" db="EMBL/GenBank/DDBJ databases">
        <authorList>
            <person name="McCartney M.A."/>
            <person name="Auch B."/>
            <person name="Kono T."/>
            <person name="Mallez S."/>
            <person name="Becker A."/>
            <person name="Gohl D.M."/>
            <person name="Silverstein K.A.T."/>
            <person name="Koren S."/>
            <person name="Bechman K.B."/>
            <person name="Herman A."/>
            <person name="Abrahante J.E."/>
            <person name="Garbe J."/>
        </authorList>
    </citation>
    <scope>NUCLEOTIDE SEQUENCE</scope>
    <source>
        <strain evidence="5">Duluth1</strain>
        <tissue evidence="5">Whole animal</tissue>
    </source>
</reference>
<evidence type="ECO:0000313" key="5">
    <source>
        <dbReference type="EMBL" id="KAH3802180.1"/>
    </source>
</evidence>
<comment type="similarity">
    <text evidence="1">Belongs to the protein kinase superfamily. TKL Ser/Thr protein kinase family. ROCO subfamily.</text>
</comment>
<feature type="transmembrane region" description="Helical" evidence="3">
    <location>
        <begin position="557"/>
        <end position="578"/>
    </location>
</feature>
<evidence type="ECO:0000259" key="4">
    <source>
        <dbReference type="PROSITE" id="PS50011"/>
    </source>
</evidence>
<protein>
    <recommendedName>
        <fullName evidence="4">Protein kinase domain-containing protein</fullName>
    </recommendedName>
</protein>
<dbReference type="AlphaFoldDB" id="A0A9D4FNP4"/>
<dbReference type="SUPFAM" id="SSF52540">
    <property type="entry name" value="P-loop containing nucleoside triphosphate hydrolases"/>
    <property type="match status" value="1"/>
</dbReference>
<keyword evidence="3" id="KW-0472">Membrane</keyword>
<gene>
    <name evidence="5" type="ORF">DPMN_155852</name>
</gene>
<dbReference type="EMBL" id="JAIWYP010000007">
    <property type="protein sequence ID" value="KAH3802180.1"/>
    <property type="molecule type" value="Genomic_DNA"/>
</dbReference>
<proteinExistence type="inferred from homology"/>
<dbReference type="SUPFAM" id="SSF56112">
    <property type="entry name" value="Protein kinase-like (PK-like)"/>
    <property type="match status" value="1"/>
</dbReference>
<dbReference type="InterPro" id="IPR011009">
    <property type="entry name" value="Kinase-like_dom_sf"/>
</dbReference>
<dbReference type="GO" id="GO:0004672">
    <property type="term" value="F:protein kinase activity"/>
    <property type="evidence" value="ECO:0007669"/>
    <property type="project" value="InterPro"/>
</dbReference>
<keyword evidence="3" id="KW-1133">Transmembrane helix</keyword>
<dbReference type="PROSITE" id="PS50011">
    <property type="entry name" value="PROTEIN_KINASE_DOM"/>
    <property type="match status" value="1"/>
</dbReference>
<feature type="compositionally biased region" description="Basic and acidic residues" evidence="2">
    <location>
        <begin position="12"/>
        <end position="27"/>
    </location>
</feature>
<dbReference type="GO" id="GO:0005524">
    <property type="term" value="F:ATP binding"/>
    <property type="evidence" value="ECO:0007669"/>
    <property type="project" value="InterPro"/>
</dbReference>
<dbReference type="OrthoDB" id="5985011at2759"/>
<accession>A0A9D4FNP4</accession>
<evidence type="ECO:0000256" key="3">
    <source>
        <dbReference type="SAM" id="Phobius"/>
    </source>
</evidence>
<sequence length="962" mass="108998">MATFGKSSGDVRGNKMRTERTTSKELESGSTSVDDEEEPPLSEHVPNNIKDIFITDNEAKESLLKIYGKVIQMINELPKELSTLLSRLYGDVLSKLKMNATLVSEKCKLVVAGESNSGMNSVINTVLGSETLPNPHVLSPGTICCVHTVPSDVEGYFLIQMTNGSSERHSYPKVPGAFQSLLSDKMKGNISQRIETYCHLPVFGNTDSVTIVSHPGGDNILPKEFMESVDDASILIYVVNSACTDGIQENKLMQMCKQLQSDARVGNLNSFDPKCMMFVCNNWDIVEKKERSDPGAENRIWREIVTKIQKYFPGISEHDQIYKLSTTEASRSRRSGNVMSDRFKKVHEGFRNVILASQKGKLQKHFSWLESLLQHIRKHALVRLQFANDTSKSNDDVKQAFKKLQRFIAESTKMKVDLKQRARSRCTQMVVLLETHLKQPSVHSDIKSRFYAKEDMPLSDDNIDEIRAEVKRFIQGLILEEIQKWEQDSKHYQRTVTMINEEFEKKFQSLREEFEDVERLVHIENEPDNDFTGTDETTVDNSLTAGEKAIMAVTSPIWIPLGIVAALVAIPVVIGSFVNDERKLKDFRKDRSPFMNKWLKDSLKEFLKRKSIDKTVLANYVSILTKRIDQMSARIVSESVQADMVHLESILKDTRESSEIVEDFTDIKTTVQDHIASLRLFELQCLASDKVNCVDITRVKEIGTGHLSEVYAAKYLKEDVALKVIKTSSASMFTHLVELEIFRRLHHEHIVKFKGVCYTDMLPAVVGGGKREKLSNFRLMFLFEQCDTNLEDYVFNNPKLQCGNIPHNSRGQASQFFGRTGQAVCSAMLFIHGRGYAHRKMHLRGVLLQNGTVKLCGPTCKPDTNINDGSRILAPEVMVQGNIGKHTDIFDLGILLWELWYGRRAAIDLKKIRSITCRQHPDCNAKHAMPEGMARVVENCWALNPEDRPGAGLLLQEMYSIM</sequence>